<proteinExistence type="predicted"/>
<sequence length="73" mass="7841">MGVPAAGAGFGSGPTCWRRLAEWQAAGVWDELQRVLLDRLRAADRLDFSRATIDSSHVQAKRGEAAQKSAESG</sequence>
<protein>
    <recommendedName>
        <fullName evidence="3">Transposase</fullName>
    </recommendedName>
</protein>
<reference evidence="1 2" key="1">
    <citation type="journal article" date="2020" name="Int. J. Syst. Evol. Microbiol.">
        <title>Reclassification of Streptomyces castelarensis and Streptomyces sporoclivatus as later heterotypic synonyms of Streptomyces antimycoticus.</title>
        <authorList>
            <person name="Komaki H."/>
            <person name="Tamura T."/>
        </authorList>
    </citation>
    <scope>NUCLEOTIDE SEQUENCE [LARGE SCALE GENOMIC DNA]</scope>
    <source>
        <strain evidence="1 2">NBRC 100767</strain>
    </source>
</reference>
<evidence type="ECO:0008006" key="3">
    <source>
        <dbReference type="Google" id="ProtNLM"/>
    </source>
</evidence>
<dbReference type="EMBL" id="AP019620">
    <property type="protein sequence ID" value="BBJ47371.1"/>
    <property type="molecule type" value="Genomic_DNA"/>
</dbReference>
<gene>
    <name evidence="1" type="ORF">SSPO_100890</name>
</gene>
<organism evidence="1 2">
    <name type="scientific">Streptomyces antimycoticus</name>
    <dbReference type="NCBI Taxonomy" id="68175"/>
    <lineage>
        <taxon>Bacteria</taxon>
        <taxon>Bacillati</taxon>
        <taxon>Actinomycetota</taxon>
        <taxon>Actinomycetes</taxon>
        <taxon>Kitasatosporales</taxon>
        <taxon>Streptomycetaceae</taxon>
        <taxon>Streptomyces</taxon>
        <taxon>Streptomyces violaceusniger group</taxon>
    </lineage>
</organism>
<evidence type="ECO:0000313" key="2">
    <source>
        <dbReference type="Proteomes" id="UP000463951"/>
    </source>
</evidence>
<accession>A0A499VCX4</accession>
<dbReference type="Proteomes" id="UP000463951">
    <property type="component" value="Chromosome"/>
</dbReference>
<evidence type="ECO:0000313" key="1">
    <source>
        <dbReference type="EMBL" id="BBJ47371.1"/>
    </source>
</evidence>
<dbReference type="AlphaFoldDB" id="A0A499VCX4"/>
<name>A0A499VCX4_9ACTN</name>